<name>A0A3E2TFW2_9FIRM</name>
<gene>
    <name evidence="4" type="ORF">DXA39_08200</name>
</gene>
<dbReference type="Pfam" id="PF00226">
    <property type="entry name" value="DnaJ"/>
    <property type="match status" value="1"/>
</dbReference>
<evidence type="ECO:0000313" key="5">
    <source>
        <dbReference type="Proteomes" id="UP000261011"/>
    </source>
</evidence>
<dbReference type="InterPro" id="IPR002939">
    <property type="entry name" value="DnaJ_C"/>
</dbReference>
<evidence type="ECO:0000256" key="1">
    <source>
        <dbReference type="ARBA" id="ARBA00022705"/>
    </source>
</evidence>
<organism evidence="4 5">
    <name type="scientific">Anaerococcus nagyae</name>
    <dbReference type="NCBI Taxonomy" id="1755241"/>
    <lineage>
        <taxon>Bacteria</taxon>
        <taxon>Bacillati</taxon>
        <taxon>Bacillota</taxon>
        <taxon>Tissierellia</taxon>
        <taxon>Tissierellales</taxon>
        <taxon>Peptoniphilaceae</taxon>
        <taxon>Anaerococcus</taxon>
    </lineage>
</organism>
<keyword evidence="1" id="KW-0235">DNA replication</keyword>
<dbReference type="InterPro" id="IPR051938">
    <property type="entry name" value="Apopto_cytoskel_mod"/>
</dbReference>
<dbReference type="InterPro" id="IPR036869">
    <property type="entry name" value="J_dom_sf"/>
</dbReference>
<dbReference type="InterPro" id="IPR008971">
    <property type="entry name" value="HSP40/DnaJ_pept-bd"/>
</dbReference>
<comment type="caution">
    <text evidence="4">The sequence shown here is derived from an EMBL/GenBank/DDBJ whole genome shotgun (WGS) entry which is preliminary data.</text>
</comment>
<dbReference type="OrthoDB" id="9779889at2"/>
<dbReference type="PROSITE" id="PS00636">
    <property type="entry name" value="DNAJ_1"/>
    <property type="match status" value="1"/>
</dbReference>
<evidence type="ECO:0000259" key="3">
    <source>
        <dbReference type="PROSITE" id="PS50076"/>
    </source>
</evidence>
<dbReference type="CDD" id="cd10747">
    <property type="entry name" value="DnaJ_C"/>
    <property type="match status" value="1"/>
</dbReference>
<dbReference type="GO" id="GO:0006457">
    <property type="term" value="P:protein folding"/>
    <property type="evidence" value="ECO:0007669"/>
    <property type="project" value="InterPro"/>
</dbReference>
<dbReference type="PRINTS" id="PR00625">
    <property type="entry name" value="JDOMAIN"/>
</dbReference>
<evidence type="ECO:0000256" key="2">
    <source>
        <dbReference type="ARBA" id="ARBA00023186"/>
    </source>
</evidence>
<keyword evidence="2" id="KW-0143">Chaperone</keyword>
<dbReference type="EMBL" id="QVEU01000009">
    <property type="protein sequence ID" value="RGB74736.1"/>
    <property type="molecule type" value="Genomic_DNA"/>
</dbReference>
<proteinExistence type="predicted"/>
<dbReference type="AlphaFoldDB" id="A0A3E2TFW2"/>
<dbReference type="InterPro" id="IPR001623">
    <property type="entry name" value="DnaJ_domain"/>
</dbReference>
<protein>
    <submittedName>
        <fullName evidence="4">J domain-containing protein</fullName>
    </submittedName>
</protein>
<feature type="domain" description="J" evidence="3">
    <location>
        <begin position="5"/>
        <end position="70"/>
    </location>
</feature>
<reference evidence="4 5" key="1">
    <citation type="submission" date="2018-08" db="EMBL/GenBank/DDBJ databases">
        <title>A genome reference for cultivated species of the human gut microbiota.</title>
        <authorList>
            <person name="Zou Y."/>
            <person name="Xue W."/>
            <person name="Luo G."/>
        </authorList>
    </citation>
    <scope>NUCLEOTIDE SEQUENCE [LARGE SCALE GENOMIC DNA]</scope>
    <source>
        <strain evidence="4 5">OF01-3</strain>
    </source>
</reference>
<evidence type="ECO:0000313" key="4">
    <source>
        <dbReference type="EMBL" id="RGB74736.1"/>
    </source>
</evidence>
<keyword evidence="5" id="KW-1185">Reference proteome</keyword>
<dbReference type="Pfam" id="PF01556">
    <property type="entry name" value="DnaJ_C"/>
    <property type="match status" value="1"/>
</dbReference>
<dbReference type="Gene3D" id="1.10.287.110">
    <property type="entry name" value="DnaJ domain"/>
    <property type="match status" value="1"/>
</dbReference>
<dbReference type="SUPFAM" id="SSF46565">
    <property type="entry name" value="Chaperone J-domain"/>
    <property type="match status" value="1"/>
</dbReference>
<dbReference type="CDD" id="cd06257">
    <property type="entry name" value="DnaJ"/>
    <property type="match status" value="1"/>
</dbReference>
<dbReference type="PANTHER" id="PTHR44145:SF3">
    <property type="entry name" value="DNAJ HOMOLOG SUBFAMILY A MEMBER 3, MITOCHONDRIAL"/>
    <property type="match status" value="1"/>
</dbReference>
<dbReference type="GO" id="GO:0006260">
    <property type="term" value="P:DNA replication"/>
    <property type="evidence" value="ECO:0007669"/>
    <property type="project" value="UniProtKB-KW"/>
</dbReference>
<sequence>MKYRDYYEVLGVDKKASDADIKKAYRKLAKKYHPDLHPDDKDAADKFSEISEAYEVLSDPKKRKKYDKFGKNANFTGGQNFDPSDFGFDFGNFGGGSYTYTSGSDSGFSDFFDSLFGGFGKSTYNRGSSRKFTNASGRNFNTKKKSTLDARIEITINEALNGTKKNVAIKHKDTTSNVEIKVPAGIKNNNKIKIDGSKYGINAYILAKVIIKDEENRRLDGIDIIQEEKITPWKAYFGTKIKVDTLNGSLMVNVPEKINSGQKIRLKGYGYKDRKGNKGDLLLEIIIDNPIELSDEAIKLYQQLDEIGG</sequence>
<dbReference type="RefSeq" id="WP_117522232.1">
    <property type="nucleotide sequence ID" value="NZ_QVEU01000009.1"/>
</dbReference>
<dbReference type="PROSITE" id="PS50076">
    <property type="entry name" value="DNAJ_2"/>
    <property type="match status" value="1"/>
</dbReference>
<accession>A0A3E2TFW2</accession>
<dbReference type="InterPro" id="IPR018253">
    <property type="entry name" value="DnaJ_domain_CS"/>
</dbReference>
<dbReference type="GO" id="GO:0051082">
    <property type="term" value="F:unfolded protein binding"/>
    <property type="evidence" value="ECO:0007669"/>
    <property type="project" value="InterPro"/>
</dbReference>
<dbReference type="Gene3D" id="2.60.260.20">
    <property type="entry name" value="Urease metallochaperone UreE, N-terminal domain"/>
    <property type="match status" value="2"/>
</dbReference>
<dbReference type="SUPFAM" id="SSF49493">
    <property type="entry name" value="HSP40/DnaJ peptide-binding domain"/>
    <property type="match status" value="1"/>
</dbReference>
<dbReference type="PANTHER" id="PTHR44145">
    <property type="entry name" value="DNAJ HOMOLOG SUBFAMILY A MEMBER 3, MITOCHONDRIAL"/>
    <property type="match status" value="1"/>
</dbReference>
<dbReference type="SMART" id="SM00271">
    <property type="entry name" value="DnaJ"/>
    <property type="match status" value="1"/>
</dbReference>
<dbReference type="Proteomes" id="UP000261011">
    <property type="component" value="Unassembled WGS sequence"/>
</dbReference>